<dbReference type="RefSeq" id="WP_057816944.1">
    <property type="nucleotide sequence ID" value="NZ_CAXRJZ010000109.1"/>
</dbReference>
<keyword evidence="4" id="KW-1185">Reference proteome</keyword>
<evidence type="ECO:0000313" key="5">
    <source>
        <dbReference type="Proteomes" id="UP000325785"/>
    </source>
</evidence>
<evidence type="ECO:0000313" key="3">
    <source>
        <dbReference type="EMBL" id="QEW27744.1"/>
    </source>
</evidence>
<dbReference type="Proteomes" id="UP000325785">
    <property type="component" value="Chromosome"/>
</dbReference>
<dbReference type="Proteomes" id="UP000051401">
    <property type="component" value="Unassembled WGS sequence"/>
</dbReference>
<dbReference type="AlphaFoldDB" id="A0A0T5P6Z3"/>
<accession>A0A0T5P6Z3</accession>
<evidence type="ECO:0000259" key="1">
    <source>
        <dbReference type="PROSITE" id="PS50056"/>
    </source>
</evidence>
<dbReference type="EMBL" id="LAXI01000009">
    <property type="protein sequence ID" value="KRS17129.1"/>
    <property type="molecule type" value="Genomic_DNA"/>
</dbReference>
<evidence type="ECO:0000313" key="4">
    <source>
        <dbReference type="Proteomes" id="UP000051401"/>
    </source>
</evidence>
<reference evidence="2 4" key="1">
    <citation type="submission" date="2015-04" db="EMBL/GenBank/DDBJ databases">
        <title>The draft genome sequence of Roseovarius indicus B108T.</title>
        <authorList>
            <person name="Li G."/>
            <person name="Lai Q."/>
            <person name="Shao Z."/>
            <person name="Yan P."/>
        </authorList>
    </citation>
    <scope>NUCLEOTIDE SEQUENCE [LARGE SCALE GENOMIC DNA]</scope>
    <source>
        <strain evidence="2 4">B108</strain>
    </source>
</reference>
<dbReference type="InterPro" id="IPR029021">
    <property type="entry name" value="Prot-tyrosine_phosphatase-like"/>
</dbReference>
<dbReference type="Gene3D" id="3.90.190.10">
    <property type="entry name" value="Protein tyrosine phosphatase superfamily"/>
    <property type="match status" value="1"/>
</dbReference>
<reference evidence="3 5" key="2">
    <citation type="submission" date="2018-08" db="EMBL/GenBank/DDBJ databases">
        <title>Genetic Globetrotter - A new plasmid hitch-hiking vast phylogenetic and geographic distances.</title>
        <authorList>
            <person name="Vollmers J."/>
            <person name="Petersen J."/>
        </authorList>
    </citation>
    <scope>NUCLEOTIDE SEQUENCE [LARGE SCALE GENOMIC DNA]</scope>
    <source>
        <strain evidence="3 5">DSM 26383</strain>
    </source>
</reference>
<dbReference type="PATRIC" id="fig|540747.5.peg.6066"/>
<sequence>MKLIKRISDWERGLRAYYNTDLSTPENRRRAHIYNLWFDHAVLRKVWTNFFPVAPGVYRSNQPTHERFVKLKAMGIKSILNLRGAGGAAHYLVEEESCRELGLKLVNVTFHARHAAPREDILKVIDAFRTIEKPFVMHCKSGADRAGFASAIYLIVIEGRPISEARKMLTAKYIHFRWTKTGVLDYILDLYEARQAETGISFEEWVRTEYEFKDVQKTFNETKRTFF</sequence>
<dbReference type="STRING" id="540747.SAMN04488031_10833"/>
<dbReference type="KEGG" id="rid:RIdsm_03563"/>
<name>A0A0T5P6Z3_9RHOB</name>
<dbReference type="PROSITE" id="PS50056">
    <property type="entry name" value="TYR_PHOSPHATASE_2"/>
    <property type="match status" value="1"/>
</dbReference>
<protein>
    <submittedName>
        <fullName evidence="2">Protein tyrosine phosphatase</fullName>
    </submittedName>
    <submittedName>
        <fullName evidence="3">Protein tyrosine/serine phosphatase</fullName>
    </submittedName>
</protein>
<dbReference type="InterPro" id="IPR000387">
    <property type="entry name" value="Tyr_Pase_dom"/>
</dbReference>
<organism evidence="2 4">
    <name type="scientific">Roseovarius indicus</name>
    <dbReference type="NCBI Taxonomy" id="540747"/>
    <lineage>
        <taxon>Bacteria</taxon>
        <taxon>Pseudomonadati</taxon>
        <taxon>Pseudomonadota</taxon>
        <taxon>Alphaproteobacteria</taxon>
        <taxon>Rhodobacterales</taxon>
        <taxon>Roseobacteraceae</taxon>
        <taxon>Roseovarius</taxon>
    </lineage>
</organism>
<dbReference type="EMBL" id="CP031598">
    <property type="protein sequence ID" value="QEW27744.1"/>
    <property type="molecule type" value="Genomic_DNA"/>
</dbReference>
<dbReference type="Pfam" id="PF22785">
    <property type="entry name" value="Tc-R-P"/>
    <property type="match status" value="1"/>
</dbReference>
<evidence type="ECO:0000313" key="2">
    <source>
        <dbReference type="EMBL" id="KRS17129.1"/>
    </source>
</evidence>
<gene>
    <name evidence="3" type="ORF">RIdsm_03563</name>
    <name evidence="2" type="ORF">XM52_14915</name>
</gene>
<dbReference type="SUPFAM" id="SSF52799">
    <property type="entry name" value="(Phosphotyrosine protein) phosphatases II"/>
    <property type="match status" value="1"/>
</dbReference>
<dbReference type="OrthoDB" id="9814896at2"/>
<proteinExistence type="predicted"/>
<feature type="domain" description="Tyrosine specific protein phosphatases" evidence="1">
    <location>
        <begin position="119"/>
        <end position="169"/>
    </location>
</feature>